<evidence type="ECO:0000313" key="1">
    <source>
        <dbReference type="EMBL" id="ORX18489.1"/>
    </source>
</evidence>
<sequence>MANRGTDQETITYERNARKLCSVGTMLSGPAILKLDAVMCLCAACGTAMPADHERTETDPTGLGCKHCGSLMQGLNGPEEIAHLVAASDPRQLRAERLRIIKDSAAIKQVRLRSRGLNPDQKNELAESQDALRAAFLASIGAVPVPLTFYAVWLDAWEREAGRKAQESEQPFRESVLNDYGHEAAHSRRRRFWLATIPFRRDEMLPLYGASQVSLFLPPAASAEFLQHQDERSAPLLGHSSVQGLVGRSRNLHAWALGDKLFPPTAYTDVDELRSKRLRMRTLRRAWARPLLAAAKHQIS</sequence>
<organism evidence="1 2">
    <name type="scientific">Mycolicibacterium wolinskyi</name>
    <dbReference type="NCBI Taxonomy" id="59750"/>
    <lineage>
        <taxon>Bacteria</taxon>
        <taxon>Bacillati</taxon>
        <taxon>Actinomycetota</taxon>
        <taxon>Actinomycetes</taxon>
        <taxon>Mycobacteriales</taxon>
        <taxon>Mycobacteriaceae</taxon>
        <taxon>Mycolicibacterium</taxon>
    </lineage>
</organism>
<comment type="caution">
    <text evidence="1">The sequence shown here is derived from an EMBL/GenBank/DDBJ whole genome shotgun (WGS) entry which is preliminary data.</text>
</comment>
<dbReference type="EMBL" id="LQQA01000005">
    <property type="protein sequence ID" value="ORX18489.1"/>
    <property type="molecule type" value="Genomic_DNA"/>
</dbReference>
<accession>A0A1X2FKI3</accession>
<protein>
    <submittedName>
        <fullName evidence="1">Uncharacterized protein</fullName>
    </submittedName>
</protein>
<name>A0A1X2FKI3_9MYCO</name>
<reference evidence="1 2" key="1">
    <citation type="submission" date="2016-01" db="EMBL/GenBank/DDBJ databases">
        <title>The new phylogeny of the genus Mycobacterium.</title>
        <authorList>
            <person name="Tarcisio F."/>
            <person name="Conor M."/>
            <person name="Antonella G."/>
            <person name="Elisabetta G."/>
            <person name="Giulia F.S."/>
            <person name="Sara T."/>
            <person name="Anna F."/>
            <person name="Clotilde B."/>
            <person name="Roberto B."/>
            <person name="Veronica D.S."/>
            <person name="Fabio R."/>
            <person name="Monica P."/>
            <person name="Olivier J."/>
            <person name="Enrico T."/>
            <person name="Nicola S."/>
        </authorList>
    </citation>
    <scope>NUCLEOTIDE SEQUENCE [LARGE SCALE GENOMIC DNA]</scope>
    <source>
        <strain evidence="1 2">ATCC 700010</strain>
    </source>
</reference>
<dbReference type="AlphaFoldDB" id="A0A1X2FKI3"/>
<gene>
    <name evidence="1" type="ORF">AWC31_14400</name>
</gene>
<dbReference type="Proteomes" id="UP000193964">
    <property type="component" value="Unassembled WGS sequence"/>
</dbReference>
<evidence type="ECO:0000313" key="2">
    <source>
        <dbReference type="Proteomes" id="UP000193964"/>
    </source>
</evidence>
<proteinExistence type="predicted"/>